<protein>
    <recommendedName>
        <fullName evidence="4">Glycosyltransferase</fullName>
        <ecNumber evidence="4">2.4.1.-</ecNumber>
    </recommendedName>
</protein>
<dbReference type="PANTHER" id="PTHR48047">
    <property type="entry name" value="GLYCOSYLTRANSFERASE"/>
    <property type="match status" value="1"/>
</dbReference>
<name>A0A833R1G2_9POAL</name>
<accession>A0A833R1G2</accession>
<dbReference type="EC" id="2.4.1.-" evidence="4"/>
<dbReference type="Gene3D" id="3.40.50.2000">
    <property type="entry name" value="Glycogen Phosphorylase B"/>
    <property type="match status" value="2"/>
</dbReference>
<dbReference type="AlphaFoldDB" id="A0A833R1G2"/>
<dbReference type="Pfam" id="PF00201">
    <property type="entry name" value="UDPGT"/>
    <property type="match status" value="1"/>
</dbReference>
<evidence type="ECO:0000256" key="2">
    <source>
        <dbReference type="ARBA" id="ARBA00022679"/>
    </source>
</evidence>
<evidence type="ECO:0000256" key="4">
    <source>
        <dbReference type="RuleBase" id="RU362057"/>
    </source>
</evidence>
<dbReference type="PROSITE" id="PS00375">
    <property type="entry name" value="UDPGT"/>
    <property type="match status" value="1"/>
</dbReference>
<evidence type="ECO:0000313" key="6">
    <source>
        <dbReference type="Proteomes" id="UP000623129"/>
    </source>
</evidence>
<dbReference type="OrthoDB" id="5835829at2759"/>
<gene>
    <name evidence="5" type="ORF">FCM35_KLT02892</name>
</gene>
<evidence type="ECO:0000256" key="3">
    <source>
        <dbReference type="RuleBase" id="RU003718"/>
    </source>
</evidence>
<reference evidence="5" key="1">
    <citation type="submission" date="2020-01" db="EMBL/GenBank/DDBJ databases">
        <title>Genome sequence of Kobresia littledalei, the first chromosome-level genome in the family Cyperaceae.</title>
        <authorList>
            <person name="Qu G."/>
        </authorList>
    </citation>
    <scope>NUCLEOTIDE SEQUENCE</scope>
    <source>
        <strain evidence="5">C.B.Clarke</strain>
        <tissue evidence="5">Leaf</tissue>
    </source>
</reference>
<comment type="similarity">
    <text evidence="1 3">Belongs to the UDP-glycosyltransferase family.</text>
</comment>
<proteinExistence type="inferred from homology"/>
<keyword evidence="2 3" id="KW-0808">Transferase</keyword>
<sequence>MDSSSSHLSHIAIFPFMSKGHTIPLLHLAHLLHHRRLVSHITFFTTPLNAPFIRSSLSLTAAQNTSIVALPFPDNLPHDIPPGTESTDQLPSFDLFVPFVTIMPRLRPAFFQAISRFSPRPSLLISDGFLGWTQYVATELSIPCLFFYGMGGFAQNVLRSVSIHKPHAEVSSPDEPFAVPGFPHLMLTKADLEPPFDDPDPKGPLWDFVLEQTEATKGSRGFVMNSFYELEQPYFDYMDKMGGNNYRVGPLCLARLGTDKKNQSQSPLLDWLDSRLSMNRPVLYVAFGTQIKLSLIQMKELATGLEWSGLDFIWVMRGEKSNWGDGFAERIGDRCRLVTEWVDQTEILAHKAVHGFISHCGWNSVMETLCAGVPVLAWPMIAEQRLNAKFVVEELKMGLRIRASDGTKDGLVEAAQIERLTIELLVGEEGKAAKKKAEELAMAARRAMSEGGSSYVALEKMIRDVCVDLAS</sequence>
<comment type="caution">
    <text evidence="5">The sequence shown here is derived from an EMBL/GenBank/DDBJ whole genome shotgun (WGS) entry which is preliminary data.</text>
</comment>
<dbReference type="InterPro" id="IPR035595">
    <property type="entry name" value="UDP_glycos_trans_CS"/>
</dbReference>
<evidence type="ECO:0000256" key="1">
    <source>
        <dbReference type="ARBA" id="ARBA00009995"/>
    </source>
</evidence>
<organism evidence="5 6">
    <name type="scientific">Carex littledalei</name>
    <dbReference type="NCBI Taxonomy" id="544730"/>
    <lineage>
        <taxon>Eukaryota</taxon>
        <taxon>Viridiplantae</taxon>
        <taxon>Streptophyta</taxon>
        <taxon>Embryophyta</taxon>
        <taxon>Tracheophyta</taxon>
        <taxon>Spermatophyta</taxon>
        <taxon>Magnoliopsida</taxon>
        <taxon>Liliopsida</taxon>
        <taxon>Poales</taxon>
        <taxon>Cyperaceae</taxon>
        <taxon>Cyperoideae</taxon>
        <taxon>Cariceae</taxon>
        <taxon>Carex</taxon>
        <taxon>Carex subgen. Euthyceras</taxon>
    </lineage>
</organism>
<dbReference type="PANTHER" id="PTHR48047:SF51">
    <property type="entry name" value="GLYCOSYLTRANSFERASE"/>
    <property type="match status" value="1"/>
</dbReference>
<dbReference type="FunFam" id="3.40.50.2000:FF:000107">
    <property type="entry name" value="Glycosyltransferase"/>
    <property type="match status" value="1"/>
</dbReference>
<dbReference type="Proteomes" id="UP000623129">
    <property type="component" value="Unassembled WGS sequence"/>
</dbReference>
<keyword evidence="3" id="KW-0328">Glycosyltransferase</keyword>
<dbReference type="CDD" id="cd03784">
    <property type="entry name" value="GT1_Gtf-like"/>
    <property type="match status" value="1"/>
</dbReference>
<dbReference type="GO" id="GO:0035251">
    <property type="term" value="F:UDP-glucosyltransferase activity"/>
    <property type="evidence" value="ECO:0007669"/>
    <property type="project" value="TreeGrafter"/>
</dbReference>
<dbReference type="InterPro" id="IPR002213">
    <property type="entry name" value="UDP_glucos_trans"/>
</dbReference>
<dbReference type="EMBL" id="SWLB01000012">
    <property type="protein sequence ID" value="KAF3331486.1"/>
    <property type="molecule type" value="Genomic_DNA"/>
</dbReference>
<keyword evidence="6" id="KW-1185">Reference proteome</keyword>
<dbReference type="SUPFAM" id="SSF53756">
    <property type="entry name" value="UDP-Glycosyltransferase/glycogen phosphorylase"/>
    <property type="match status" value="1"/>
</dbReference>
<evidence type="ECO:0000313" key="5">
    <source>
        <dbReference type="EMBL" id="KAF3331486.1"/>
    </source>
</evidence>